<reference evidence="1 2" key="1">
    <citation type="submission" date="2023-12" db="EMBL/GenBank/DDBJ databases">
        <title>Baltic Sea Cyanobacteria.</title>
        <authorList>
            <person name="Delbaje E."/>
            <person name="Fewer D.P."/>
            <person name="Shishido T.K."/>
        </authorList>
    </citation>
    <scope>NUCLEOTIDE SEQUENCE [LARGE SCALE GENOMIC DNA]</scope>
    <source>
        <strain evidence="1 2">UHCC 0139</strain>
    </source>
</reference>
<keyword evidence="2" id="KW-1185">Reference proteome</keyword>
<protein>
    <submittedName>
        <fullName evidence="1">Uncharacterized protein</fullName>
    </submittedName>
</protein>
<dbReference type="RefSeq" id="WP_323304015.1">
    <property type="nucleotide sequence ID" value="NZ_JAYGHX010000001.1"/>
</dbReference>
<organism evidence="1 2">
    <name type="scientific">Cyanobium gracile UHCC 0139</name>
    <dbReference type="NCBI Taxonomy" id="3110308"/>
    <lineage>
        <taxon>Bacteria</taxon>
        <taxon>Bacillati</taxon>
        <taxon>Cyanobacteriota</taxon>
        <taxon>Cyanophyceae</taxon>
        <taxon>Synechococcales</taxon>
        <taxon>Prochlorococcaceae</taxon>
        <taxon>Cyanobium</taxon>
    </lineage>
</organism>
<dbReference type="EMBL" id="JAYGHX010000001">
    <property type="protein sequence ID" value="MEA5389887.1"/>
    <property type="molecule type" value="Genomic_DNA"/>
</dbReference>
<evidence type="ECO:0000313" key="1">
    <source>
        <dbReference type="EMBL" id="MEA5389887.1"/>
    </source>
</evidence>
<evidence type="ECO:0000313" key="2">
    <source>
        <dbReference type="Proteomes" id="UP001304461"/>
    </source>
</evidence>
<proteinExistence type="predicted"/>
<name>A0ABU5RQ54_9CYAN</name>
<dbReference type="Proteomes" id="UP001304461">
    <property type="component" value="Unassembled WGS sequence"/>
</dbReference>
<sequence length="396" mass="44135">MPVTMVVDVGEAWTPPHTYALTGPKDWRPPLSRAIFHETVHYWQFVGHAHLIQLVAEDWARLKPFQATGQLLPQGPLRRAFTQPVESAGFSTQDLMEAHARFWDVQALGPPLLIELELEAPHRDVSPTLTRVQYERLMSDGKIWHHRDAQGQGVGYSSLSFDLAMRLAAGRYALPYLRLREQTNDLIAAALFPLCAHFALHSASPPTFYVALVERLVPQIDLPAGRPIEHAWRSLYMDVLREAQRLHIDRYGHEIQTGQATIHTSPLFHEHVGNTMAHTMLSLACDHLAAHRPLEFLVGPQAMPTGMRALWTMDFLLGCCGMAASRMPDLLAFLAPPVIRFSDGEPWTLGALFDAFPFASAAPSTAENPPPRAQVAQALLALDETWDDLQLKVLGA</sequence>
<accession>A0ABU5RQ54</accession>
<gene>
    <name evidence="1" type="ORF">VB738_01310</name>
</gene>
<comment type="caution">
    <text evidence="1">The sequence shown here is derived from an EMBL/GenBank/DDBJ whole genome shotgun (WGS) entry which is preliminary data.</text>
</comment>